<evidence type="ECO:0000313" key="2">
    <source>
        <dbReference type="EMBL" id="NHK97448.1"/>
    </source>
</evidence>
<evidence type="ECO:0000313" key="3">
    <source>
        <dbReference type="Proteomes" id="UP000802098"/>
    </source>
</evidence>
<feature type="chain" id="PRO_5047111048" evidence="1">
    <location>
        <begin position="23"/>
        <end position="104"/>
    </location>
</feature>
<dbReference type="Proteomes" id="UP000802098">
    <property type="component" value="Unassembled WGS sequence"/>
</dbReference>
<dbReference type="SUPFAM" id="SSF47781">
    <property type="entry name" value="RuvA domain 2-like"/>
    <property type="match status" value="1"/>
</dbReference>
<proteinExistence type="predicted"/>
<name>A0ABX0HQW9_9BURK</name>
<reference evidence="2 3" key="1">
    <citation type="submission" date="2020-03" db="EMBL/GenBank/DDBJ databases">
        <title>Rubrivivax benzoatilyticus JA2 (sequenced after 10 years sub-culturing).</title>
        <authorList>
            <person name="Gupta D."/>
            <person name="Chintalapati S."/>
            <person name="Chintalapati V.R."/>
        </authorList>
    </citation>
    <scope>NUCLEOTIDE SEQUENCE [LARGE SCALE GENOMIC DNA]</scope>
    <source>
        <strain evidence="2 3">JA2-Mal</strain>
    </source>
</reference>
<protein>
    <submittedName>
        <fullName evidence="2">Helix-hairpin-helix domain-containing protein</fullName>
    </submittedName>
</protein>
<feature type="signal peptide" evidence="1">
    <location>
        <begin position="1"/>
        <end position="22"/>
    </location>
</feature>
<organism evidence="2 3">
    <name type="scientific">Rubrivivax benzoatilyticus</name>
    <dbReference type="NCBI Taxonomy" id="316997"/>
    <lineage>
        <taxon>Bacteria</taxon>
        <taxon>Pseudomonadati</taxon>
        <taxon>Pseudomonadota</taxon>
        <taxon>Betaproteobacteria</taxon>
        <taxon>Burkholderiales</taxon>
        <taxon>Sphaerotilaceae</taxon>
        <taxon>Rubrivivax</taxon>
    </lineage>
</organism>
<dbReference type="Pfam" id="PF12836">
    <property type="entry name" value="HHH_3"/>
    <property type="match status" value="1"/>
</dbReference>
<dbReference type="Gene3D" id="1.10.150.320">
    <property type="entry name" value="Photosystem II 12 kDa extrinsic protein"/>
    <property type="match status" value="1"/>
</dbReference>
<dbReference type="InterPro" id="IPR010994">
    <property type="entry name" value="RuvA_2-like"/>
</dbReference>
<gene>
    <name evidence="2" type="ORF">G7087_03590</name>
</gene>
<evidence type="ECO:0000256" key="1">
    <source>
        <dbReference type="SAM" id="SignalP"/>
    </source>
</evidence>
<accession>A0ABX0HQW9</accession>
<sequence>MKRFLRPAAALLFAAFAFNAHAAVDANQASQAELETVKGIGPGLSAKILEARMAGAFKSWADMVDRVPGIGAGNAARFSQAGLTVAGAGWSGGDAKDTKPAKAK</sequence>
<keyword evidence="1" id="KW-0732">Signal</keyword>
<dbReference type="EMBL" id="JAAOCD010000001">
    <property type="protein sequence ID" value="NHK97448.1"/>
    <property type="molecule type" value="Genomic_DNA"/>
</dbReference>
<comment type="caution">
    <text evidence="2">The sequence shown here is derived from an EMBL/GenBank/DDBJ whole genome shotgun (WGS) entry which is preliminary data.</text>
</comment>
<keyword evidence="3" id="KW-1185">Reference proteome</keyword>
<dbReference type="RefSeq" id="WP_009856337.1">
    <property type="nucleotide sequence ID" value="NZ_JAAOCD010000001.1"/>
</dbReference>